<dbReference type="AlphaFoldDB" id="A0A7H9CFL2"/>
<evidence type="ECO:0000256" key="5">
    <source>
        <dbReference type="RuleBase" id="RU365031"/>
    </source>
</evidence>
<comment type="catalytic activity">
    <reaction evidence="5">
        <text>a 2-deoxystreptamine antibiotic + acetyl-CoA = an N(3)-acetyl-2-deoxystreptamine antibiotic + CoA + H(+)</text>
        <dbReference type="Rhea" id="RHEA:12665"/>
        <dbReference type="ChEBI" id="CHEBI:15378"/>
        <dbReference type="ChEBI" id="CHEBI:57287"/>
        <dbReference type="ChEBI" id="CHEBI:57288"/>
        <dbReference type="ChEBI" id="CHEBI:57921"/>
        <dbReference type="ChEBI" id="CHEBI:77452"/>
        <dbReference type="EC" id="2.3.1.81"/>
    </reaction>
</comment>
<dbReference type="PANTHER" id="PTHR11104:SF0">
    <property type="entry name" value="SPBETA PROPHAGE-DERIVED AMINOGLYCOSIDE N(3')-ACETYLTRANSFERASE-LIKE PROTEIN YOKD"/>
    <property type="match status" value="1"/>
</dbReference>
<keyword evidence="5" id="KW-0046">Antibiotic resistance</keyword>
<evidence type="ECO:0000313" key="6">
    <source>
        <dbReference type="EMBL" id="QLI04752.1"/>
    </source>
</evidence>
<organism evidence="6 7">
    <name type="scientific">Candidatus Campylobacter infans</name>
    <dbReference type="NCBI Taxonomy" id="2561898"/>
    <lineage>
        <taxon>Bacteria</taxon>
        <taxon>Pseudomonadati</taxon>
        <taxon>Campylobacterota</taxon>
        <taxon>Epsilonproteobacteria</taxon>
        <taxon>Campylobacterales</taxon>
        <taxon>Campylobacteraceae</taxon>
        <taxon>Campylobacter</taxon>
    </lineage>
</organism>
<dbReference type="RefSeq" id="WP_179975424.1">
    <property type="nucleotide sequence ID" value="NZ_CP049075.1"/>
</dbReference>
<keyword evidence="3 5" id="KW-0808">Transferase</keyword>
<dbReference type="EC" id="2.3.1.-" evidence="5"/>
<evidence type="ECO:0000256" key="1">
    <source>
        <dbReference type="ARBA" id="ARBA00006383"/>
    </source>
</evidence>
<evidence type="ECO:0000256" key="3">
    <source>
        <dbReference type="ARBA" id="ARBA00022679"/>
    </source>
</evidence>
<accession>A0A7H9CFL2</accession>
<proteinExistence type="inferred from homology"/>
<comment type="similarity">
    <text evidence="1 5">Belongs to the antibiotic N-acetyltransferase family.</text>
</comment>
<dbReference type="GO" id="GO:0046353">
    <property type="term" value="F:aminoglycoside 3-N-acetyltransferase activity"/>
    <property type="evidence" value="ECO:0007669"/>
    <property type="project" value="UniProtKB-EC"/>
</dbReference>
<dbReference type="PANTHER" id="PTHR11104">
    <property type="entry name" value="AMINOGLYCOSIDE N3-ACETYLTRANSFERASE"/>
    <property type="match status" value="1"/>
</dbReference>
<evidence type="ECO:0000256" key="4">
    <source>
        <dbReference type="ARBA" id="ARBA00023315"/>
    </source>
</evidence>
<dbReference type="InterPro" id="IPR028345">
    <property type="entry name" value="Antibiotic_NAT-like"/>
</dbReference>
<evidence type="ECO:0000313" key="7">
    <source>
        <dbReference type="Proteomes" id="UP000509414"/>
    </source>
</evidence>
<dbReference type="KEGG" id="cinf:CINF_0203"/>
<protein>
    <recommendedName>
        <fullName evidence="2 5">Aminoglycoside N(3)-acetyltransferase</fullName>
        <ecNumber evidence="5">2.3.1.-</ecNumber>
    </recommendedName>
</protein>
<name>A0A7H9CFL2_9BACT</name>
<reference evidence="6 7" key="1">
    <citation type="submission" date="2020-02" db="EMBL/GenBank/DDBJ databases">
        <title>Complete genome sequence of the novel Campylobacter species Candidatus Campylobacter infans.</title>
        <authorList>
            <person name="Duim B."/>
            <person name="Zomer A."/>
            <person name="van der Graaf L."/>
            <person name="Wagenaar J."/>
        </authorList>
    </citation>
    <scope>NUCLEOTIDE SEQUENCE [LARGE SCALE GENOMIC DNA]</scope>
    <source>
        <strain evidence="6 7">19S00001</strain>
    </source>
</reference>
<keyword evidence="4 5" id="KW-0012">Acyltransferase</keyword>
<keyword evidence="7" id="KW-1185">Reference proteome</keyword>
<dbReference type="Proteomes" id="UP000509414">
    <property type="component" value="Chromosome"/>
</dbReference>
<sequence>MKALLEFDGKIFYDDDLKASFLKLGVSKGDTLCVHTELFSFGKALMPKNEFLQSLLECFWDILGEDGTLLMPTFPYSFCKNEVYDKLNSRSTMGVLTEFFRKQKGVWRTNDPIFSFAVAGFRQKAFMKDYDSCFGKGCVYDTLTKQNGKIMFFGTLKLGCTFTHFTEETAGVSYRYFKEFSGKMIDENGKTSQKSIKYFVRALDRPSAVSVKKQQEIFEKTGNFKCLKFAGAPIALVDSKKYLANNLKAFKINENVMLRDL</sequence>
<dbReference type="SUPFAM" id="SSF110710">
    <property type="entry name" value="TTHA0583/YokD-like"/>
    <property type="match status" value="1"/>
</dbReference>
<dbReference type="GO" id="GO:0046677">
    <property type="term" value="P:response to antibiotic"/>
    <property type="evidence" value="ECO:0007669"/>
    <property type="project" value="UniProtKB-KW"/>
</dbReference>
<evidence type="ECO:0000256" key="2">
    <source>
        <dbReference type="ARBA" id="ARBA00012882"/>
    </source>
</evidence>
<dbReference type="Pfam" id="PF02522">
    <property type="entry name" value="Antibiotic_NAT"/>
    <property type="match status" value="1"/>
</dbReference>
<dbReference type="EMBL" id="CP049075">
    <property type="protein sequence ID" value="QLI04752.1"/>
    <property type="molecule type" value="Genomic_DNA"/>
</dbReference>
<dbReference type="InterPro" id="IPR003679">
    <property type="entry name" value="Amioglycoside_AcTrfase"/>
</dbReference>
<gene>
    <name evidence="6" type="ORF">CINF_0203</name>
</gene>